<proteinExistence type="predicted"/>
<reference evidence="1" key="1">
    <citation type="submission" date="2013-11" db="EMBL/GenBank/DDBJ databases">
        <title>The Genome Sequence of Phytophthora parasitica CJ02B3.</title>
        <authorList>
            <consortium name="The Broad Institute Genomics Platform"/>
            <person name="Russ C."/>
            <person name="Tyler B."/>
            <person name="Panabieres F."/>
            <person name="Shan W."/>
            <person name="Tripathy S."/>
            <person name="Grunwald N."/>
            <person name="Machado M."/>
            <person name="Johnson C.S."/>
            <person name="Arredondo F."/>
            <person name="Hong C."/>
            <person name="Coffey M."/>
            <person name="Young S.K."/>
            <person name="Zeng Q."/>
            <person name="Gargeya S."/>
            <person name="Fitzgerald M."/>
            <person name="Abouelleil A."/>
            <person name="Alvarado L."/>
            <person name="Chapman S.B."/>
            <person name="Gainer-Dewar J."/>
            <person name="Goldberg J."/>
            <person name="Griggs A."/>
            <person name="Gujja S."/>
            <person name="Hansen M."/>
            <person name="Howarth C."/>
            <person name="Imamovic A."/>
            <person name="Ireland A."/>
            <person name="Larimer J."/>
            <person name="McCowan C."/>
            <person name="Murphy C."/>
            <person name="Pearson M."/>
            <person name="Poon T.W."/>
            <person name="Priest M."/>
            <person name="Roberts A."/>
            <person name="Saif S."/>
            <person name="Shea T."/>
            <person name="Sykes S."/>
            <person name="Wortman J."/>
            <person name="Nusbaum C."/>
            <person name="Birren B."/>
        </authorList>
    </citation>
    <scope>NUCLEOTIDE SEQUENCE [LARGE SCALE GENOMIC DNA]</scope>
    <source>
        <strain evidence="1">CJ02B3</strain>
    </source>
</reference>
<name>W2HL95_PHYNI</name>
<sequence>MDEPYEPRPANSMYNDYPGLYDGDYGPNAEVVAAASTPMTSLFFFMIP</sequence>
<evidence type="ECO:0000313" key="1">
    <source>
        <dbReference type="EMBL" id="ETK95904.1"/>
    </source>
</evidence>
<protein>
    <submittedName>
        <fullName evidence="1">Uncharacterized protein</fullName>
    </submittedName>
</protein>
<feature type="non-terminal residue" evidence="1">
    <location>
        <position position="48"/>
    </location>
</feature>
<dbReference type="Proteomes" id="UP000053236">
    <property type="component" value="Unassembled WGS sequence"/>
</dbReference>
<organism evidence="1">
    <name type="scientific">Phytophthora nicotianae</name>
    <name type="common">Potato buckeye rot agent</name>
    <name type="synonym">Phytophthora parasitica</name>
    <dbReference type="NCBI Taxonomy" id="4792"/>
    <lineage>
        <taxon>Eukaryota</taxon>
        <taxon>Sar</taxon>
        <taxon>Stramenopiles</taxon>
        <taxon>Oomycota</taxon>
        <taxon>Peronosporomycetes</taxon>
        <taxon>Peronosporales</taxon>
        <taxon>Peronosporaceae</taxon>
        <taxon>Phytophthora</taxon>
    </lineage>
</organism>
<dbReference type="EMBL" id="KI684166">
    <property type="protein sequence ID" value="ETK95904.1"/>
    <property type="molecule type" value="Genomic_DNA"/>
</dbReference>
<gene>
    <name evidence="1" type="ORF">L915_01227</name>
</gene>
<dbReference type="AlphaFoldDB" id="W2HL95"/>
<accession>W2HL95</accession>